<sequence length="242" mass="26260">MLGLAGSMLELHPIFRYFVIQPPKWVGRLLRGQTKSPSLFAPAILGIFTVLIPCGVTQAMEVLAVSTGNPWAGATIMFSFVLGTSPLFLAVGWLTTKLSESFRTKFFKFAAVLVIFIAFTSLNGALVLAGSKYSFDHWVWAFKQTFLNPPVFAASNDVIINVQNNGYTPRNFSVKVNQPVNLKLITQGTYSCASVFTIPSLNITKVLPPVGTSDVTFTPTKTGLLSFACGMGMYTGTINVVQ</sequence>
<evidence type="ECO:0000256" key="1">
    <source>
        <dbReference type="SAM" id="Phobius"/>
    </source>
</evidence>
<dbReference type="PANTHER" id="PTHR42208">
    <property type="entry name" value="HEAVY METAL TRANSPORTER-RELATED"/>
    <property type="match status" value="1"/>
</dbReference>
<keyword evidence="1" id="KW-0812">Transmembrane</keyword>
<organism evidence="4 5">
    <name type="scientific">Candidatus Nomurabacteria bacterium GW2011_GWA1_46_11</name>
    <dbReference type="NCBI Taxonomy" id="1618732"/>
    <lineage>
        <taxon>Bacteria</taxon>
        <taxon>Candidatus Nomuraibacteriota</taxon>
    </lineage>
</organism>
<evidence type="ECO:0000313" key="4">
    <source>
        <dbReference type="EMBL" id="KKU20751.1"/>
    </source>
</evidence>
<feature type="transmembrane region" description="Helical" evidence="1">
    <location>
        <begin position="71"/>
        <end position="94"/>
    </location>
</feature>
<evidence type="ECO:0000259" key="2">
    <source>
        <dbReference type="Pfam" id="PF13386"/>
    </source>
</evidence>
<feature type="domain" description="EfeO-type cupredoxin-like" evidence="3">
    <location>
        <begin position="141"/>
        <end position="238"/>
    </location>
</feature>
<evidence type="ECO:0000259" key="3">
    <source>
        <dbReference type="Pfam" id="PF13473"/>
    </source>
</evidence>
<dbReference type="EMBL" id="LCLS01000029">
    <property type="protein sequence ID" value="KKU20751.1"/>
    <property type="molecule type" value="Genomic_DNA"/>
</dbReference>
<feature type="domain" description="Urease accessory protein UreH-like transmembrane" evidence="2">
    <location>
        <begin position="19"/>
        <end position="118"/>
    </location>
</feature>
<dbReference type="InterPro" id="IPR039447">
    <property type="entry name" value="UreH-like_TM_dom"/>
</dbReference>
<feature type="transmembrane region" description="Helical" evidence="1">
    <location>
        <begin position="39"/>
        <end position="59"/>
    </location>
</feature>
<dbReference type="Pfam" id="PF13473">
    <property type="entry name" value="Cupredoxin_1"/>
    <property type="match status" value="1"/>
</dbReference>
<feature type="transmembrane region" description="Helical" evidence="1">
    <location>
        <begin position="106"/>
        <end position="129"/>
    </location>
</feature>
<keyword evidence="1" id="KW-1133">Transmembrane helix</keyword>
<dbReference type="Gene3D" id="2.60.40.420">
    <property type="entry name" value="Cupredoxins - blue copper proteins"/>
    <property type="match status" value="1"/>
</dbReference>
<dbReference type="Pfam" id="PF13386">
    <property type="entry name" value="DsbD_2"/>
    <property type="match status" value="1"/>
</dbReference>
<dbReference type="Proteomes" id="UP000034107">
    <property type="component" value="Unassembled WGS sequence"/>
</dbReference>
<dbReference type="InterPro" id="IPR008972">
    <property type="entry name" value="Cupredoxin"/>
</dbReference>
<name>A0A0G1NJW0_9BACT</name>
<dbReference type="AlphaFoldDB" id="A0A0G1NJW0"/>
<accession>A0A0G1NJW0</accession>
<keyword evidence="1" id="KW-0472">Membrane</keyword>
<comment type="caution">
    <text evidence="4">The sequence shown here is derived from an EMBL/GenBank/DDBJ whole genome shotgun (WGS) entry which is preliminary data.</text>
</comment>
<dbReference type="SUPFAM" id="SSF49503">
    <property type="entry name" value="Cupredoxins"/>
    <property type="match status" value="1"/>
</dbReference>
<dbReference type="PANTHER" id="PTHR42208:SF1">
    <property type="entry name" value="HEAVY METAL TRANSPORTER"/>
    <property type="match status" value="1"/>
</dbReference>
<reference evidence="4 5" key="1">
    <citation type="journal article" date="2015" name="Nature">
        <title>rRNA introns, odd ribosomes, and small enigmatic genomes across a large radiation of phyla.</title>
        <authorList>
            <person name="Brown C.T."/>
            <person name="Hug L.A."/>
            <person name="Thomas B.C."/>
            <person name="Sharon I."/>
            <person name="Castelle C.J."/>
            <person name="Singh A."/>
            <person name="Wilkins M.J."/>
            <person name="Williams K.H."/>
            <person name="Banfield J.F."/>
        </authorList>
    </citation>
    <scope>NUCLEOTIDE SEQUENCE [LARGE SCALE GENOMIC DNA]</scope>
</reference>
<gene>
    <name evidence="4" type="ORF">UX31_C0029G0005</name>
</gene>
<evidence type="ECO:0000313" key="5">
    <source>
        <dbReference type="Proteomes" id="UP000034107"/>
    </source>
</evidence>
<dbReference type="InterPro" id="IPR028096">
    <property type="entry name" value="EfeO_Cupredoxin"/>
</dbReference>
<protein>
    <submittedName>
        <fullName evidence="4">Putative membrane protein</fullName>
    </submittedName>
</protein>
<proteinExistence type="predicted"/>